<protein>
    <submittedName>
        <fullName evidence="1">Uncharacterized protein</fullName>
    </submittedName>
</protein>
<dbReference type="EMBL" id="BJWL01000020">
    <property type="protein sequence ID" value="GFZ09161.1"/>
    <property type="molecule type" value="Genomic_DNA"/>
</dbReference>
<evidence type="ECO:0000313" key="2">
    <source>
        <dbReference type="Proteomes" id="UP000585474"/>
    </source>
</evidence>
<sequence>MGRRAWTMGNKILAKSNNKMKLLADFVVEFSPRTVTIAGEITRGPEVDIEPPQNDLTSAWKMFIDRAKNSLRAGVGVVLKSPKGQFLSSTSG</sequence>
<dbReference type="AlphaFoldDB" id="A0A7J0GEG9"/>
<comment type="caution">
    <text evidence="1">The sequence shown here is derived from an EMBL/GenBank/DDBJ whole genome shotgun (WGS) entry which is preliminary data.</text>
</comment>
<gene>
    <name evidence="1" type="ORF">Acr_20g0009690</name>
</gene>
<evidence type="ECO:0000313" key="1">
    <source>
        <dbReference type="EMBL" id="GFZ09161.1"/>
    </source>
</evidence>
<dbReference type="Proteomes" id="UP000585474">
    <property type="component" value="Unassembled WGS sequence"/>
</dbReference>
<accession>A0A7J0GEG9</accession>
<organism evidence="1 2">
    <name type="scientific">Actinidia rufa</name>
    <dbReference type="NCBI Taxonomy" id="165716"/>
    <lineage>
        <taxon>Eukaryota</taxon>
        <taxon>Viridiplantae</taxon>
        <taxon>Streptophyta</taxon>
        <taxon>Embryophyta</taxon>
        <taxon>Tracheophyta</taxon>
        <taxon>Spermatophyta</taxon>
        <taxon>Magnoliopsida</taxon>
        <taxon>eudicotyledons</taxon>
        <taxon>Gunneridae</taxon>
        <taxon>Pentapetalae</taxon>
        <taxon>asterids</taxon>
        <taxon>Ericales</taxon>
        <taxon>Actinidiaceae</taxon>
        <taxon>Actinidia</taxon>
    </lineage>
</organism>
<reference evidence="1 2" key="1">
    <citation type="submission" date="2019-07" db="EMBL/GenBank/DDBJ databases">
        <title>De Novo Assembly of kiwifruit Actinidia rufa.</title>
        <authorList>
            <person name="Sugita-Konishi S."/>
            <person name="Sato K."/>
            <person name="Mori E."/>
            <person name="Abe Y."/>
            <person name="Kisaki G."/>
            <person name="Hamano K."/>
            <person name="Suezawa K."/>
            <person name="Otani M."/>
            <person name="Fukuda T."/>
            <person name="Manabe T."/>
            <person name="Gomi K."/>
            <person name="Tabuchi M."/>
            <person name="Akimitsu K."/>
            <person name="Kataoka I."/>
        </authorList>
    </citation>
    <scope>NUCLEOTIDE SEQUENCE [LARGE SCALE GENOMIC DNA]</scope>
    <source>
        <strain evidence="2">cv. Fuchu</strain>
    </source>
</reference>
<proteinExistence type="predicted"/>
<name>A0A7J0GEG9_9ERIC</name>
<keyword evidence="2" id="KW-1185">Reference proteome</keyword>